<keyword evidence="12" id="KW-1185">Reference proteome</keyword>
<protein>
    <recommendedName>
        <fullName evidence="10">GATA-type domain-containing protein</fullName>
    </recommendedName>
</protein>
<feature type="compositionally biased region" description="Basic residues" evidence="9">
    <location>
        <begin position="321"/>
        <end position="333"/>
    </location>
</feature>
<evidence type="ECO:0000313" key="11">
    <source>
        <dbReference type="EMBL" id="CCD26102.2"/>
    </source>
</evidence>
<dbReference type="Pfam" id="PF08550">
    <property type="entry name" value="GATA_AreA"/>
    <property type="match status" value="1"/>
</dbReference>
<dbReference type="EMBL" id="HE580273">
    <property type="protein sequence ID" value="CCD26102.2"/>
    <property type="molecule type" value="Genomic_DNA"/>
</dbReference>
<dbReference type="InterPro" id="IPR000679">
    <property type="entry name" value="Znf_GATA"/>
</dbReference>
<dbReference type="GO" id="GO:0000981">
    <property type="term" value="F:DNA-binding transcription factor activity, RNA polymerase II-specific"/>
    <property type="evidence" value="ECO:0007669"/>
    <property type="project" value="TreeGrafter"/>
</dbReference>
<dbReference type="SMART" id="SM00401">
    <property type="entry name" value="ZnF_GATA"/>
    <property type="match status" value="1"/>
</dbReference>
<feature type="region of interest" description="Disordered" evidence="9">
    <location>
        <begin position="308"/>
        <end position="348"/>
    </location>
</feature>
<dbReference type="CDD" id="cd00202">
    <property type="entry name" value="ZnF_GATA"/>
    <property type="match status" value="1"/>
</dbReference>
<feature type="compositionally biased region" description="Low complexity" evidence="9">
    <location>
        <begin position="338"/>
        <end position="348"/>
    </location>
</feature>
<organism evidence="11 12">
    <name type="scientific">Naumovozyma dairenensis (strain ATCC 10597 / BCRC 20456 / CBS 421 / NBRC 0211 / NRRL Y-12639)</name>
    <name type="common">Saccharomyces dairenensis</name>
    <dbReference type="NCBI Taxonomy" id="1071378"/>
    <lineage>
        <taxon>Eukaryota</taxon>
        <taxon>Fungi</taxon>
        <taxon>Dikarya</taxon>
        <taxon>Ascomycota</taxon>
        <taxon>Saccharomycotina</taxon>
        <taxon>Saccharomycetes</taxon>
        <taxon>Saccharomycetales</taxon>
        <taxon>Saccharomycetaceae</taxon>
        <taxon>Naumovozyma</taxon>
    </lineage>
</organism>
<keyword evidence="4" id="KW-0862">Zinc</keyword>
<evidence type="ECO:0000313" key="12">
    <source>
        <dbReference type="Proteomes" id="UP000000689"/>
    </source>
</evidence>
<dbReference type="Proteomes" id="UP000000689">
    <property type="component" value="Chromosome 7"/>
</dbReference>
<feature type="domain" description="GATA-type" evidence="10">
    <location>
        <begin position="361"/>
        <end position="414"/>
    </location>
</feature>
<dbReference type="InterPro" id="IPR039355">
    <property type="entry name" value="Transcription_factor_GATA"/>
</dbReference>
<feature type="compositionally biased region" description="Polar residues" evidence="9">
    <location>
        <begin position="308"/>
        <end position="320"/>
    </location>
</feature>
<evidence type="ECO:0000256" key="4">
    <source>
        <dbReference type="ARBA" id="ARBA00022833"/>
    </source>
</evidence>
<dbReference type="FunFam" id="3.30.50.10:FF:000007">
    <property type="entry name" value="Nitrogen regulatory AreA, N-terminal"/>
    <property type="match status" value="1"/>
</dbReference>
<dbReference type="HOGENOM" id="CLU_595952_0_0_1"/>
<evidence type="ECO:0000256" key="8">
    <source>
        <dbReference type="PROSITE-ProRule" id="PRU00094"/>
    </source>
</evidence>
<evidence type="ECO:0000256" key="7">
    <source>
        <dbReference type="ARBA" id="ARBA00023242"/>
    </source>
</evidence>
<name>G0WE91_NAUDC</name>
<proteinExistence type="predicted"/>
<dbReference type="GO" id="GO:0008270">
    <property type="term" value="F:zinc ion binding"/>
    <property type="evidence" value="ECO:0007669"/>
    <property type="project" value="UniProtKB-KW"/>
</dbReference>
<dbReference type="GeneID" id="11495602"/>
<dbReference type="GO" id="GO:0000978">
    <property type="term" value="F:RNA polymerase II cis-regulatory region sequence-specific DNA binding"/>
    <property type="evidence" value="ECO:0007669"/>
    <property type="project" value="TreeGrafter"/>
</dbReference>
<dbReference type="OrthoDB" id="515401at2759"/>
<keyword evidence="2" id="KW-0479">Metal-binding</keyword>
<evidence type="ECO:0000256" key="5">
    <source>
        <dbReference type="ARBA" id="ARBA00023015"/>
    </source>
</evidence>
<dbReference type="PANTHER" id="PTHR10071">
    <property type="entry name" value="TRANSCRIPTION FACTOR GATA FAMILY MEMBER"/>
    <property type="match status" value="1"/>
</dbReference>
<dbReference type="PRINTS" id="PR00619">
    <property type="entry name" value="GATAZNFINGER"/>
</dbReference>
<dbReference type="AlphaFoldDB" id="G0WE91"/>
<keyword evidence="3 8" id="KW-0863">Zinc-finger</keyword>
<dbReference type="PANTHER" id="PTHR10071:SF281">
    <property type="entry name" value="BOX A-BINDING FACTOR-RELATED"/>
    <property type="match status" value="1"/>
</dbReference>
<evidence type="ECO:0000256" key="9">
    <source>
        <dbReference type="SAM" id="MobiDB-lite"/>
    </source>
</evidence>
<dbReference type="PROSITE" id="PS00344">
    <property type="entry name" value="GATA_ZN_FINGER_1"/>
    <property type="match status" value="1"/>
</dbReference>
<dbReference type="InterPro" id="IPR013088">
    <property type="entry name" value="Znf_NHR/GATA"/>
</dbReference>
<comment type="subcellular location">
    <subcellularLocation>
        <location evidence="1">Nucleus</location>
    </subcellularLocation>
</comment>
<dbReference type="GO" id="GO:0000122">
    <property type="term" value="P:negative regulation of transcription by RNA polymerase II"/>
    <property type="evidence" value="ECO:0007669"/>
    <property type="project" value="TreeGrafter"/>
</dbReference>
<dbReference type="eggNOG" id="KOG1601">
    <property type="taxonomic scope" value="Eukaryota"/>
</dbReference>
<dbReference type="OMA" id="NDGMEND"/>
<dbReference type="GO" id="GO:0045944">
    <property type="term" value="P:positive regulation of transcription by RNA polymerase II"/>
    <property type="evidence" value="ECO:0007669"/>
    <property type="project" value="TreeGrafter"/>
</dbReference>
<dbReference type="InterPro" id="IPR013860">
    <property type="entry name" value="AreA_GATA"/>
</dbReference>
<evidence type="ECO:0000256" key="2">
    <source>
        <dbReference type="ARBA" id="ARBA00022723"/>
    </source>
</evidence>
<dbReference type="Pfam" id="PF00320">
    <property type="entry name" value="GATA"/>
    <property type="match status" value="1"/>
</dbReference>
<evidence type="ECO:0000256" key="3">
    <source>
        <dbReference type="ARBA" id="ARBA00022771"/>
    </source>
</evidence>
<dbReference type="GO" id="GO:0005634">
    <property type="term" value="C:nucleus"/>
    <property type="evidence" value="ECO:0007669"/>
    <property type="project" value="UniProtKB-SubCell"/>
</dbReference>
<evidence type="ECO:0000256" key="6">
    <source>
        <dbReference type="ARBA" id="ARBA00023163"/>
    </source>
</evidence>
<dbReference type="STRING" id="1071378.G0WE91"/>
<keyword evidence="5" id="KW-0805">Transcription regulation</keyword>
<sequence length="497" mass="56026">MPESTLTNILKLQESEKNGREELNKTVKKSRGLSEDTDEAIWKLYSGAKTILPYKERILNFAWRSMNSPYKRAKVNSSLDFLQKNSMEFIQMNPNRTDIFEQNMDNMSEYDQKDQNNGNINTINGTVHFGSFSNDPVNIISNSFSSNVFDYPFQDEYIDFNSKNAFTDPLVAESPALKSDISSTLLENERDNINNIPDLLNRTTSGQEQRELSDFQTSNSHFSLENTANSLQGFTPSTWNHKARYIDSINNKSNLNDISSHFSLTEHYLNDPSPIQIPSRPSTSLRQPIPINPQSHSQTTFLNATFTPTSLPTLSGLNNSTRKRRDQSIRKRQPSIGTSLKKNSNTSLSSLMNNYNTTTDNKTSIRCNNCGTGTTPLWRKDPNGNSLCNACGLFLKLHGVMRPLSLKTDVIKKRQRGSKNGLNVSKKNSTANLRENITNTGDIDRRRKRNSTQYSGVDSTFARNDDNCNHPSLVGSLPINVVEGQNPVNLDWLSLDI</sequence>
<keyword evidence="7" id="KW-0539">Nucleus</keyword>
<evidence type="ECO:0000259" key="10">
    <source>
        <dbReference type="PROSITE" id="PS50114"/>
    </source>
</evidence>
<evidence type="ECO:0000256" key="1">
    <source>
        <dbReference type="ARBA" id="ARBA00004123"/>
    </source>
</evidence>
<dbReference type="RefSeq" id="XP_003671345.2">
    <property type="nucleotide sequence ID" value="XM_003671297.2"/>
</dbReference>
<dbReference type="Gene3D" id="3.30.50.10">
    <property type="entry name" value="Erythroid Transcription Factor GATA-1, subunit A"/>
    <property type="match status" value="1"/>
</dbReference>
<reference evidence="11 12" key="1">
    <citation type="journal article" date="2011" name="Proc. Natl. Acad. Sci. U.S.A.">
        <title>Evolutionary erosion of yeast sex chromosomes by mating-type switching accidents.</title>
        <authorList>
            <person name="Gordon J.L."/>
            <person name="Armisen D."/>
            <person name="Proux-Wera E."/>
            <person name="Oheigeartaigh S.S."/>
            <person name="Byrne K.P."/>
            <person name="Wolfe K.H."/>
        </authorList>
    </citation>
    <scope>NUCLEOTIDE SEQUENCE [LARGE SCALE GENOMIC DNA]</scope>
    <source>
        <strain evidence="12">ATCC 10597 / BCRC 20456 / CBS 421 / NBRC 0211 / NRRL Y-12639</strain>
    </source>
</reference>
<gene>
    <name evidence="11" type="primary">NDAI0G03250</name>
    <name evidence="11" type="ordered locus">NDAI_0G03250</name>
</gene>
<dbReference type="PROSITE" id="PS50114">
    <property type="entry name" value="GATA_ZN_FINGER_2"/>
    <property type="match status" value="1"/>
</dbReference>
<accession>G0WE91</accession>
<dbReference type="KEGG" id="ndi:NDAI_0G03250"/>
<dbReference type="SUPFAM" id="SSF57716">
    <property type="entry name" value="Glucocorticoid receptor-like (DNA-binding domain)"/>
    <property type="match status" value="1"/>
</dbReference>
<keyword evidence="6" id="KW-0804">Transcription</keyword>